<name>A0A0B2VKM7_TOXCA</name>
<protein>
    <submittedName>
        <fullName evidence="1">Uncharacterized protein</fullName>
    </submittedName>
</protein>
<evidence type="ECO:0000313" key="1">
    <source>
        <dbReference type="EMBL" id="KHN81565.1"/>
    </source>
</evidence>
<dbReference type="EMBL" id="JPKZ01001483">
    <property type="protein sequence ID" value="KHN81565.1"/>
    <property type="molecule type" value="Genomic_DNA"/>
</dbReference>
<gene>
    <name evidence="1" type="ORF">Tcan_12035</name>
</gene>
<dbReference type="AlphaFoldDB" id="A0A0B2VKM7"/>
<keyword evidence="2" id="KW-1185">Reference proteome</keyword>
<accession>A0A0B2VKM7</accession>
<comment type="caution">
    <text evidence="1">The sequence shown here is derived from an EMBL/GenBank/DDBJ whole genome shotgun (WGS) entry which is preliminary data.</text>
</comment>
<evidence type="ECO:0000313" key="2">
    <source>
        <dbReference type="Proteomes" id="UP000031036"/>
    </source>
</evidence>
<proteinExistence type="predicted"/>
<dbReference type="Proteomes" id="UP000031036">
    <property type="component" value="Unassembled WGS sequence"/>
</dbReference>
<reference evidence="1 2" key="1">
    <citation type="submission" date="2014-11" db="EMBL/GenBank/DDBJ databases">
        <title>Genetic blueprint of the zoonotic pathogen Toxocara canis.</title>
        <authorList>
            <person name="Zhu X.-Q."/>
            <person name="Korhonen P.K."/>
            <person name="Cai H."/>
            <person name="Young N.D."/>
            <person name="Nejsum P."/>
            <person name="von Samson-Himmelstjerna G."/>
            <person name="Boag P.R."/>
            <person name="Tan P."/>
            <person name="Li Q."/>
            <person name="Min J."/>
            <person name="Yang Y."/>
            <person name="Wang X."/>
            <person name="Fang X."/>
            <person name="Hall R.S."/>
            <person name="Hofmann A."/>
            <person name="Sternberg P.W."/>
            <person name="Jex A.R."/>
            <person name="Gasser R.B."/>
        </authorList>
    </citation>
    <scope>NUCLEOTIDE SEQUENCE [LARGE SCALE GENOMIC DNA]</scope>
    <source>
        <strain evidence="1">PN_DK_2014</strain>
    </source>
</reference>
<organism evidence="1 2">
    <name type="scientific">Toxocara canis</name>
    <name type="common">Canine roundworm</name>
    <dbReference type="NCBI Taxonomy" id="6265"/>
    <lineage>
        <taxon>Eukaryota</taxon>
        <taxon>Metazoa</taxon>
        <taxon>Ecdysozoa</taxon>
        <taxon>Nematoda</taxon>
        <taxon>Chromadorea</taxon>
        <taxon>Rhabditida</taxon>
        <taxon>Spirurina</taxon>
        <taxon>Ascaridomorpha</taxon>
        <taxon>Ascaridoidea</taxon>
        <taxon>Toxocaridae</taxon>
        <taxon>Toxocara</taxon>
    </lineage>
</organism>
<sequence length="78" mass="9261">MRERRNVDEDVPKSETLMRSSCTKPLSSKLLILLSLFVVLSRERRYSLDSCDLYFGCFVHRIERYKNGKKFKMKNSLP</sequence>